<dbReference type="AlphaFoldDB" id="A0A1T4K0L9"/>
<dbReference type="InterPro" id="IPR023214">
    <property type="entry name" value="HAD_sf"/>
</dbReference>
<keyword evidence="2" id="KW-1185">Reference proteome</keyword>
<dbReference type="EMBL" id="FUXA01000003">
    <property type="protein sequence ID" value="SJZ35990.1"/>
    <property type="molecule type" value="Genomic_DNA"/>
</dbReference>
<evidence type="ECO:0008006" key="3">
    <source>
        <dbReference type="Google" id="ProtNLM"/>
    </source>
</evidence>
<protein>
    <recommendedName>
        <fullName evidence="3">Cof subfamily of IIB subfamily of haloacid dehalogenase superfamily/HAD-superfamily hydrolase, subfamily IIB</fullName>
    </recommendedName>
</protein>
<gene>
    <name evidence="1" type="ORF">SAMN02745110_00076</name>
</gene>
<dbReference type="PANTHER" id="PTHR10000">
    <property type="entry name" value="PHOSPHOSERINE PHOSPHATASE"/>
    <property type="match status" value="1"/>
</dbReference>
<dbReference type="Pfam" id="PF08282">
    <property type="entry name" value="Hydrolase_3"/>
    <property type="match status" value="1"/>
</dbReference>
<dbReference type="PROSITE" id="PS01229">
    <property type="entry name" value="COF_2"/>
    <property type="match status" value="1"/>
</dbReference>
<dbReference type="Gene3D" id="3.40.50.1000">
    <property type="entry name" value="HAD superfamily/HAD-like"/>
    <property type="match status" value="1"/>
</dbReference>
<sequence>MTSNDNTKVLFFDIDGTLITGDSRMIFPESAKEAIKRTREKGNLVFINSGRVKCNIDEFILSAGFDGLICGCGSNIILFDKKTGEKKELLHKECSKERCYDIALKCREYGMYSLFEYRDYTCIDKENILPEADGLIDRFKNSGYRFIDDIDDKDFRFDKFAGWYLDGSDIEGFKKYTSSEFTYIDREGNFFEMEPKGYSKATGIKFVLDYFNLPLHNAYVFGDGNNDLEMLNLVKNSIVPKAGSELALQAASYITDDVIDDGIYNAMKHFELI</sequence>
<dbReference type="GO" id="GO:0005829">
    <property type="term" value="C:cytosol"/>
    <property type="evidence" value="ECO:0007669"/>
    <property type="project" value="TreeGrafter"/>
</dbReference>
<dbReference type="SUPFAM" id="SSF56784">
    <property type="entry name" value="HAD-like"/>
    <property type="match status" value="1"/>
</dbReference>
<dbReference type="Proteomes" id="UP000189857">
    <property type="component" value="Unassembled WGS sequence"/>
</dbReference>
<dbReference type="GO" id="GO:0016791">
    <property type="term" value="F:phosphatase activity"/>
    <property type="evidence" value="ECO:0007669"/>
    <property type="project" value="TreeGrafter"/>
</dbReference>
<dbReference type="Gene3D" id="3.30.1240.10">
    <property type="match status" value="1"/>
</dbReference>
<dbReference type="RefSeq" id="WP_078785771.1">
    <property type="nucleotide sequence ID" value="NZ_FMTO01000002.1"/>
</dbReference>
<dbReference type="GO" id="GO:0000287">
    <property type="term" value="F:magnesium ion binding"/>
    <property type="evidence" value="ECO:0007669"/>
    <property type="project" value="TreeGrafter"/>
</dbReference>
<reference evidence="1 2" key="1">
    <citation type="submission" date="2017-02" db="EMBL/GenBank/DDBJ databases">
        <authorList>
            <person name="Peterson S.W."/>
        </authorList>
    </citation>
    <scope>NUCLEOTIDE SEQUENCE [LARGE SCALE GENOMIC DNA]</scope>
    <source>
        <strain evidence="1 2">ATCC 17233</strain>
    </source>
</reference>
<dbReference type="PANTHER" id="PTHR10000:SF25">
    <property type="entry name" value="PHOSPHATASE YKRA-RELATED"/>
    <property type="match status" value="1"/>
</dbReference>
<dbReference type="InterPro" id="IPR036412">
    <property type="entry name" value="HAD-like_sf"/>
</dbReference>
<dbReference type="OrthoDB" id="9810101at2"/>
<evidence type="ECO:0000313" key="1">
    <source>
        <dbReference type="EMBL" id="SJZ35990.1"/>
    </source>
</evidence>
<evidence type="ECO:0000313" key="2">
    <source>
        <dbReference type="Proteomes" id="UP000189857"/>
    </source>
</evidence>
<name>A0A1T4K0L9_9FIRM</name>
<organism evidence="1 2">
    <name type="scientific">Eubacterium ruminantium</name>
    <dbReference type="NCBI Taxonomy" id="42322"/>
    <lineage>
        <taxon>Bacteria</taxon>
        <taxon>Bacillati</taxon>
        <taxon>Bacillota</taxon>
        <taxon>Clostridia</taxon>
        <taxon>Eubacteriales</taxon>
        <taxon>Eubacteriaceae</taxon>
        <taxon>Eubacterium</taxon>
    </lineage>
</organism>
<proteinExistence type="predicted"/>
<accession>A0A1T4K0L9</accession>